<dbReference type="InterPro" id="IPR001757">
    <property type="entry name" value="P_typ_ATPase"/>
</dbReference>
<feature type="transmembrane region" description="Helical" evidence="6">
    <location>
        <begin position="563"/>
        <end position="583"/>
    </location>
</feature>
<dbReference type="Gene3D" id="2.70.150.10">
    <property type="entry name" value="Calcium-transporting ATPase, cytoplasmic transduction domain A"/>
    <property type="match status" value="1"/>
</dbReference>
<keyword evidence="6" id="KW-0479">Metal-binding</keyword>
<dbReference type="Gene3D" id="3.40.50.1000">
    <property type="entry name" value="HAD superfamily/HAD-like"/>
    <property type="match status" value="1"/>
</dbReference>
<dbReference type="Pfam" id="PF00122">
    <property type="entry name" value="E1-E2_ATPase"/>
    <property type="match status" value="1"/>
</dbReference>
<evidence type="ECO:0000256" key="4">
    <source>
        <dbReference type="ARBA" id="ARBA00022989"/>
    </source>
</evidence>
<dbReference type="InterPro" id="IPR023214">
    <property type="entry name" value="HAD_sf"/>
</dbReference>
<evidence type="ECO:0000256" key="1">
    <source>
        <dbReference type="ARBA" id="ARBA00004651"/>
    </source>
</evidence>
<dbReference type="PRINTS" id="PR00119">
    <property type="entry name" value="CATATPASE"/>
</dbReference>
<dbReference type="NCBIfam" id="TIGR01494">
    <property type="entry name" value="ATPase_P-type"/>
    <property type="match status" value="2"/>
</dbReference>
<evidence type="ECO:0000256" key="5">
    <source>
        <dbReference type="ARBA" id="ARBA00023136"/>
    </source>
</evidence>
<dbReference type="InterPro" id="IPR012312">
    <property type="entry name" value="Hemerythrin-like"/>
</dbReference>
<name>A0A4R7V3R0_9PSEU</name>
<dbReference type="InterPro" id="IPR059000">
    <property type="entry name" value="ATPase_P-type_domA"/>
</dbReference>
<dbReference type="GO" id="GO:0005886">
    <property type="term" value="C:plasma membrane"/>
    <property type="evidence" value="ECO:0007669"/>
    <property type="project" value="UniProtKB-SubCell"/>
</dbReference>
<proteinExistence type="inferred from homology"/>
<dbReference type="InterPro" id="IPR023298">
    <property type="entry name" value="ATPase_P-typ_TM_dom_sf"/>
</dbReference>
<feature type="transmembrane region" description="Helical" evidence="6">
    <location>
        <begin position="257"/>
        <end position="277"/>
    </location>
</feature>
<dbReference type="GO" id="GO:0005524">
    <property type="term" value="F:ATP binding"/>
    <property type="evidence" value="ECO:0007669"/>
    <property type="project" value="UniProtKB-UniRule"/>
</dbReference>
<dbReference type="PANTHER" id="PTHR48085">
    <property type="entry name" value="CADMIUM/ZINC-TRANSPORTING ATPASE HMA2-RELATED"/>
    <property type="match status" value="1"/>
</dbReference>
<comment type="caution">
    <text evidence="9">The sequence shown here is derived from an EMBL/GenBank/DDBJ whole genome shotgun (WGS) entry which is preliminary data.</text>
</comment>
<keyword evidence="4 6" id="KW-1133">Transmembrane helix</keyword>
<comment type="similarity">
    <text evidence="2 6">Belongs to the cation transport ATPase (P-type) (TC 3.A.3) family. Type IB subfamily.</text>
</comment>
<dbReference type="SUPFAM" id="SSF81665">
    <property type="entry name" value="Calcium ATPase, transmembrane domain M"/>
    <property type="match status" value="1"/>
</dbReference>
<dbReference type="Gene3D" id="3.40.1110.10">
    <property type="entry name" value="Calcium-transporting ATPase, cytoplasmic domain N"/>
    <property type="match status" value="1"/>
</dbReference>
<feature type="domain" description="P-type ATPase A" evidence="7">
    <location>
        <begin position="118"/>
        <end position="215"/>
    </location>
</feature>
<feature type="domain" description="Hemerythrin-like" evidence="8">
    <location>
        <begin position="621"/>
        <end position="751"/>
    </location>
</feature>
<dbReference type="OrthoDB" id="7059309at2"/>
<evidence type="ECO:0000313" key="10">
    <source>
        <dbReference type="Proteomes" id="UP000294927"/>
    </source>
</evidence>
<protein>
    <submittedName>
        <fullName evidence="9">Heavy metal-(Cd/Co/Hg/Pb/Zn)-translocating P-type ATPase</fullName>
    </submittedName>
</protein>
<accession>A0A4R7V3R0</accession>
<reference evidence="9 10" key="1">
    <citation type="submission" date="2019-03" db="EMBL/GenBank/DDBJ databases">
        <title>Genomic Encyclopedia of Archaeal and Bacterial Type Strains, Phase II (KMG-II): from individual species to whole genera.</title>
        <authorList>
            <person name="Goeker M."/>
        </authorList>
    </citation>
    <scope>NUCLEOTIDE SEQUENCE [LARGE SCALE GENOMIC DNA]</scope>
    <source>
        <strain evidence="9 10">DSM 45499</strain>
    </source>
</reference>
<dbReference type="GO" id="GO:0016887">
    <property type="term" value="F:ATP hydrolysis activity"/>
    <property type="evidence" value="ECO:0007669"/>
    <property type="project" value="InterPro"/>
</dbReference>
<dbReference type="InterPro" id="IPR008250">
    <property type="entry name" value="ATPase_P-typ_transduc_dom_A_sf"/>
</dbReference>
<dbReference type="AlphaFoldDB" id="A0A4R7V3R0"/>
<dbReference type="InterPro" id="IPR027256">
    <property type="entry name" value="P-typ_ATPase_IB"/>
</dbReference>
<gene>
    <name evidence="9" type="ORF">CLV71_1174</name>
</gene>
<comment type="subcellular location">
    <subcellularLocation>
        <location evidence="1">Cell membrane</location>
        <topology evidence="1">Multi-pass membrane protein</topology>
    </subcellularLocation>
</comment>
<keyword evidence="5 6" id="KW-0472">Membrane</keyword>
<dbReference type="PANTHER" id="PTHR48085:SF5">
    <property type="entry name" value="CADMIUM_ZINC-TRANSPORTING ATPASE HMA4-RELATED"/>
    <property type="match status" value="1"/>
</dbReference>
<dbReference type="InterPro" id="IPR036412">
    <property type="entry name" value="HAD-like_sf"/>
</dbReference>
<evidence type="ECO:0000313" key="9">
    <source>
        <dbReference type="EMBL" id="TDV42535.1"/>
    </source>
</evidence>
<keyword evidence="6" id="KW-0067">ATP-binding</keyword>
<dbReference type="SUPFAM" id="SSF56784">
    <property type="entry name" value="HAD-like"/>
    <property type="match status" value="1"/>
</dbReference>
<dbReference type="Pfam" id="PF00702">
    <property type="entry name" value="Hydrolase"/>
    <property type="match status" value="1"/>
</dbReference>
<evidence type="ECO:0000259" key="8">
    <source>
        <dbReference type="Pfam" id="PF01814"/>
    </source>
</evidence>
<dbReference type="PRINTS" id="PR00120">
    <property type="entry name" value="HATPASE"/>
</dbReference>
<dbReference type="Proteomes" id="UP000294927">
    <property type="component" value="Unassembled WGS sequence"/>
</dbReference>
<dbReference type="PROSITE" id="PS00154">
    <property type="entry name" value="ATPASE_E1_E2"/>
    <property type="match status" value="1"/>
</dbReference>
<feature type="transmembrane region" description="Helical" evidence="6">
    <location>
        <begin position="232"/>
        <end position="251"/>
    </location>
</feature>
<evidence type="ECO:0000256" key="3">
    <source>
        <dbReference type="ARBA" id="ARBA00022692"/>
    </source>
</evidence>
<dbReference type="GO" id="GO:0015086">
    <property type="term" value="F:cadmium ion transmembrane transporter activity"/>
    <property type="evidence" value="ECO:0007669"/>
    <property type="project" value="TreeGrafter"/>
</dbReference>
<dbReference type="Pfam" id="PF01814">
    <property type="entry name" value="Hemerythrin"/>
    <property type="match status" value="1"/>
</dbReference>
<keyword evidence="6" id="KW-1003">Cell membrane</keyword>
<keyword evidence="10" id="KW-1185">Reference proteome</keyword>
<dbReference type="NCBIfam" id="TIGR01525">
    <property type="entry name" value="ATPase-IB_hvy"/>
    <property type="match status" value="1"/>
</dbReference>
<dbReference type="InterPro" id="IPR018303">
    <property type="entry name" value="ATPase_P-typ_P_site"/>
</dbReference>
<dbReference type="SUPFAM" id="SSF81653">
    <property type="entry name" value="Calcium ATPase, transduction domain A"/>
    <property type="match status" value="1"/>
</dbReference>
<evidence type="ECO:0000256" key="6">
    <source>
        <dbReference type="RuleBase" id="RU362081"/>
    </source>
</evidence>
<dbReference type="NCBIfam" id="TIGR01512">
    <property type="entry name" value="ATPase-IB2_Cd"/>
    <property type="match status" value="1"/>
</dbReference>
<dbReference type="InterPro" id="IPR023299">
    <property type="entry name" value="ATPase_P-typ_cyto_dom_N"/>
</dbReference>
<dbReference type="Gene3D" id="1.20.120.520">
    <property type="entry name" value="nmb1532 protein domain like"/>
    <property type="match status" value="1"/>
</dbReference>
<evidence type="ECO:0000259" key="7">
    <source>
        <dbReference type="Pfam" id="PF00122"/>
    </source>
</evidence>
<dbReference type="EMBL" id="SOCP01000017">
    <property type="protein sequence ID" value="TDV42535.1"/>
    <property type="molecule type" value="Genomic_DNA"/>
</dbReference>
<dbReference type="InterPro" id="IPR051014">
    <property type="entry name" value="Cation_Transport_ATPase_IB"/>
</dbReference>
<organism evidence="9 10">
    <name type="scientific">Actinophytocola oryzae</name>
    <dbReference type="NCBI Taxonomy" id="502181"/>
    <lineage>
        <taxon>Bacteria</taxon>
        <taxon>Bacillati</taxon>
        <taxon>Actinomycetota</taxon>
        <taxon>Actinomycetes</taxon>
        <taxon>Pseudonocardiales</taxon>
        <taxon>Pseudonocardiaceae</taxon>
    </lineage>
</organism>
<evidence type="ECO:0000256" key="2">
    <source>
        <dbReference type="ARBA" id="ARBA00006024"/>
    </source>
</evidence>
<sequence length="757" mass="77831">MTATRRRSAVDGRVSWRPWVVVVAVLAAATLAGAALPWVWVAVTVAGLVFSLSMVVSDLRARRFGTDVLATASLVGTLLVGEHLAGALIALMLGTGQALECYARGRAHRDLDALLARAPRTARVRRGGAVLAVPLAEVAVGDVVVVRSGEVVPVDGRLLEPGVFDESALTGEPLPVAREADTVVRSGVCNAGAVVAVCAVRTAEGSAYAGVVRLAEQALAGAAPVARIADRFAVVLVPVALAVAGFGWWWTGEPARAVAVLVTATPCPLLLAVPVAIAGGMSAVSRRGVVVKDGAVLERLGRVRTAILDKTGTVTVGAPVVTEVLTAPGKETGRVLGLAAAVERESPHVLATAVVTAARRARVPVGTATAVRDVPGAGAEGVVDGLDVAVGRAATTDLPGWARSAVRRARLDAAGVVWVRVAGEPVAALLVRDELRPEAGRTLGRLRAAGVDRLVLVTGDRREVAEDVGRLLGLDDVVADASPREKVARVLAEQEHAPTMAVGDGVNDAPALAAADVGVAVAARGLTATAQVADAVLTDEGIDRLADAVESARRARGIAVQSAALGVGLSLVAMLAAVSGFLAPAAGALVQELIDVLAVGNALRALRGNGAAEVPLVARRLITRFRAEHADLADARSAVRGAADALSGGLTPLARARVRAAHQALVDRILPHERAEEQELYPAVAPMVGGRAGIAPMSRGHAEIERLAGRLGRHLAAEPTADQVDDLRATLYGLDAVLTLHFAQEEQDYFVLADREH</sequence>
<dbReference type="GO" id="GO:0046872">
    <property type="term" value="F:metal ion binding"/>
    <property type="evidence" value="ECO:0007669"/>
    <property type="project" value="UniProtKB-KW"/>
</dbReference>
<dbReference type="GO" id="GO:0019829">
    <property type="term" value="F:ATPase-coupled monoatomic cation transmembrane transporter activity"/>
    <property type="evidence" value="ECO:0007669"/>
    <property type="project" value="InterPro"/>
</dbReference>
<keyword evidence="3 6" id="KW-0812">Transmembrane</keyword>
<keyword evidence="6" id="KW-0547">Nucleotide-binding</keyword>
<feature type="transmembrane region" description="Helical" evidence="6">
    <location>
        <begin position="14"/>
        <end position="32"/>
    </location>
</feature>